<keyword evidence="7 16" id="KW-0732">Signal</keyword>
<dbReference type="PANTHER" id="PTHR33619">
    <property type="entry name" value="POLYSACCHARIDE EXPORT PROTEIN GFCE-RELATED"/>
    <property type="match status" value="1"/>
</dbReference>
<evidence type="ECO:0000313" key="19">
    <source>
        <dbReference type="EMBL" id="GAK36121.1"/>
    </source>
</evidence>
<dbReference type="EMBL" id="BAJS01000005">
    <property type="protein sequence ID" value="GAK36121.1"/>
    <property type="molecule type" value="Genomic_DNA"/>
</dbReference>
<evidence type="ECO:0000256" key="11">
    <source>
        <dbReference type="ARBA" id="ARBA00023136"/>
    </source>
</evidence>
<dbReference type="InterPro" id="IPR049712">
    <property type="entry name" value="Poly_export"/>
</dbReference>
<evidence type="ECO:0000259" key="18">
    <source>
        <dbReference type="Pfam" id="PF22461"/>
    </source>
</evidence>
<gene>
    <name evidence="19" type="ORF">JCM15093_1264</name>
</gene>
<keyword evidence="11 15" id="KW-0472">Membrane</keyword>
<evidence type="ECO:0000256" key="3">
    <source>
        <dbReference type="ARBA" id="ARBA00022448"/>
    </source>
</evidence>
<evidence type="ECO:0000256" key="9">
    <source>
        <dbReference type="ARBA" id="ARBA00023065"/>
    </source>
</evidence>
<evidence type="ECO:0000256" key="15">
    <source>
        <dbReference type="SAM" id="Phobius"/>
    </source>
</evidence>
<dbReference type="eggNOG" id="COG1596">
    <property type="taxonomic scope" value="Bacteria"/>
</dbReference>
<evidence type="ECO:0000256" key="14">
    <source>
        <dbReference type="ARBA" id="ARBA00023288"/>
    </source>
</evidence>
<organism evidence="19 20">
    <name type="scientific">Bacteroides graminisolvens DSM 19988 = JCM 15093</name>
    <dbReference type="NCBI Taxonomy" id="1121097"/>
    <lineage>
        <taxon>Bacteria</taxon>
        <taxon>Pseudomonadati</taxon>
        <taxon>Bacteroidota</taxon>
        <taxon>Bacteroidia</taxon>
        <taxon>Bacteroidales</taxon>
        <taxon>Bacteroidaceae</taxon>
        <taxon>Bacteroides</taxon>
    </lineage>
</organism>
<evidence type="ECO:0000256" key="5">
    <source>
        <dbReference type="ARBA" id="ARBA00022597"/>
    </source>
</evidence>
<name>A0A069D1J0_9BACE</name>
<keyword evidence="13" id="KW-0998">Cell outer membrane</keyword>
<accession>A0A069D1J0</accession>
<keyword evidence="4" id="KW-1134">Transmembrane beta strand</keyword>
<evidence type="ECO:0000256" key="8">
    <source>
        <dbReference type="ARBA" id="ARBA00023047"/>
    </source>
</evidence>
<evidence type="ECO:0000256" key="13">
    <source>
        <dbReference type="ARBA" id="ARBA00023237"/>
    </source>
</evidence>
<feature type="domain" description="Polysaccharide export protein N-terminal" evidence="17">
    <location>
        <begin position="41"/>
        <end position="140"/>
    </location>
</feature>
<dbReference type="PANTHER" id="PTHR33619:SF3">
    <property type="entry name" value="POLYSACCHARIDE EXPORT PROTEIN GFCE-RELATED"/>
    <property type="match status" value="1"/>
</dbReference>
<evidence type="ECO:0000256" key="12">
    <source>
        <dbReference type="ARBA" id="ARBA00023139"/>
    </source>
</evidence>
<keyword evidence="5" id="KW-0762">Sugar transport</keyword>
<feature type="domain" description="SLBB" evidence="18">
    <location>
        <begin position="145"/>
        <end position="225"/>
    </location>
</feature>
<reference evidence="19 20" key="1">
    <citation type="journal article" date="2015" name="Microbes Environ.">
        <title>Distribution and evolution of nitrogen fixation genes in the phylum bacteroidetes.</title>
        <authorList>
            <person name="Inoue J."/>
            <person name="Oshima K."/>
            <person name="Suda W."/>
            <person name="Sakamoto M."/>
            <person name="Iino T."/>
            <person name="Noda S."/>
            <person name="Hongoh Y."/>
            <person name="Hattori M."/>
            <person name="Ohkuma M."/>
        </authorList>
    </citation>
    <scope>NUCLEOTIDE SEQUENCE [LARGE SCALE GENOMIC DNA]</scope>
    <source>
        <strain evidence="19 20">JCM 15093</strain>
    </source>
</reference>
<evidence type="ECO:0000256" key="6">
    <source>
        <dbReference type="ARBA" id="ARBA00022692"/>
    </source>
</evidence>
<evidence type="ECO:0000256" key="7">
    <source>
        <dbReference type="ARBA" id="ARBA00022729"/>
    </source>
</evidence>
<keyword evidence="15" id="KW-1133">Transmembrane helix</keyword>
<evidence type="ECO:0000256" key="1">
    <source>
        <dbReference type="ARBA" id="ARBA00004571"/>
    </source>
</evidence>
<dbReference type="GO" id="GO:0046930">
    <property type="term" value="C:pore complex"/>
    <property type="evidence" value="ECO:0007669"/>
    <property type="project" value="UniProtKB-KW"/>
</dbReference>
<keyword evidence="20" id="KW-1185">Reference proteome</keyword>
<feature type="transmembrane region" description="Helical" evidence="15">
    <location>
        <begin position="243"/>
        <end position="262"/>
    </location>
</feature>
<feature type="signal peptide" evidence="16">
    <location>
        <begin position="1"/>
        <end position="23"/>
    </location>
</feature>
<evidence type="ECO:0000313" key="20">
    <source>
        <dbReference type="Proteomes" id="UP000027601"/>
    </source>
</evidence>
<evidence type="ECO:0000259" key="17">
    <source>
        <dbReference type="Pfam" id="PF02563"/>
    </source>
</evidence>
<evidence type="ECO:0000256" key="10">
    <source>
        <dbReference type="ARBA" id="ARBA00023114"/>
    </source>
</evidence>
<comment type="caution">
    <text evidence="19">The sequence shown here is derived from an EMBL/GenBank/DDBJ whole genome shotgun (WGS) entry which is preliminary data.</text>
</comment>
<dbReference type="GO" id="GO:0015288">
    <property type="term" value="F:porin activity"/>
    <property type="evidence" value="ECO:0007669"/>
    <property type="project" value="UniProtKB-KW"/>
</dbReference>
<dbReference type="InterPro" id="IPR003715">
    <property type="entry name" value="Poly_export_N"/>
</dbReference>
<evidence type="ECO:0000256" key="2">
    <source>
        <dbReference type="ARBA" id="ARBA00009450"/>
    </source>
</evidence>
<protein>
    <submittedName>
        <fullName evidence="19">Polysaccharide export outer membrane protein</fullName>
    </submittedName>
</protein>
<feature type="chain" id="PRO_5001662257" evidence="16">
    <location>
        <begin position="24"/>
        <end position="263"/>
    </location>
</feature>
<dbReference type="InterPro" id="IPR054765">
    <property type="entry name" value="SLBB_dom"/>
</dbReference>
<evidence type="ECO:0000256" key="16">
    <source>
        <dbReference type="SAM" id="SignalP"/>
    </source>
</evidence>
<keyword evidence="14" id="KW-0449">Lipoprotein</keyword>
<dbReference type="GO" id="GO:0006811">
    <property type="term" value="P:monoatomic ion transport"/>
    <property type="evidence" value="ECO:0007669"/>
    <property type="project" value="UniProtKB-KW"/>
</dbReference>
<dbReference type="Pfam" id="PF22461">
    <property type="entry name" value="SLBB_2"/>
    <property type="match status" value="1"/>
</dbReference>
<comment type="similarity">
    <text evidence="2">Belongs to the BexD/CtrA/VexA family.</text>
</comment>
<dbReference type="Pfam" id="PF02563">
    <property type="entry name" value="Poly_export"/>
    <property type="match status" value="1"/>
</dbReference>
<dbReference type="AlphaFoldDB" id="A0A069D1J0"/>
<dbReference type="GO" id="GO:0009279">
    <property type="term" value="C:cell outer membrane"/>
    <property type="evidence" value="ECO:0007669"/>
    <property type="project" value="UniProtKB-SubCell"/>
</dbReference>
<keyword evidence="10" id="KW-0626">Porin</keyword>
<dbReference type="Gene3D" id="3.30.1950.10">
    <property type="entry name" value="wza like domain"/>
    <property type="match status" value="1"/>
</dbReference>
<dbReference type="Proteomes" id="UP000027601">
    <property type="component" value="Unassembled WGS sequence"/>
</dbReference>
<keyword evidence="8" id="KW-0625">Polysaccharide transport</keyword>
<keyword evidence="12" id="KW-0564">Palmitate</keyword>
<keyword evidence="9" id="KW-0406">Ion transport</keyword>
<dbReference type="STRING" id="1121097.GCA_000428125_01764"/>
<dbReference type="GO" id="GO:0015159">
    <property type="term" value="F:polysaccharide transmembrane transporter activity"/>
    <property type="evidence" value="ECO:0007669"/>
    <property type="project" value="InterPro"/>
</dbReference>
<keyword evidence="6 15" id="KW-0812">Transmembrane</keyword>
<dbReference type="OrthoDB" id="662756at2"/>
<evidence type="ECO:0000256" key="4">
    <source>
        <dbReference type="ARBA" id="ARBA00022452"/>
    </source>
</evidence>
<sequence>MKKLCYLWLLLLPLAFTACTSYKSVPYLQNDSIVNQVSQNPQLYDARIQPKDLLTIVVSTTQAELAVPFNLTVPTIVTAENRNLMSQPSLQSYLVDNNGYIDFPVLGKLRVVGLTKSETETLIKSKLKDYLKEEPVVNVRFINYKISVIGEVNNPSTFTIANEKVNVFEALAMAGDLTIYGLRNNVKLIREDQSGVKQIITLNLNDANVVLSPYYYLQQNDILYVTPNKAKAKTSDITASTSLWVSATSILVSVASLLVTIFK</sequence>
<comment type="subcellular location">
    <subcellularLocation>
        <location evidence="1">Cell outer membrane</location>
        <topology evidence="1">Multi-pass membrane protein</topology>
    </subcellularLocation>
</comment>
<dbReference type="PROSITE" id="PS51257">
    <property type="entry name" value="PROKAR_LIPOPROTEIN"/>
    <property type="match status" value="1"/>
</dbReference>
<keyword evidence="3" id="KW-0813">Transport</keyword>
<proteinExistence type="inferred from homology"/>